<dbReference type="PANTHER" id="PTHR31014:SF0">
    <property type="entry name" value="MITOCHONDRIAL TRANSLATION SYSTEM COMPONENT PET127-RELATED"/>
    <property type="match status" value="1"/>
</dbReference>
<evidence type="ECO:0000256" key="1">
    <source>
        <dbReference type="SAM" id="MobiDB-lite"/>
    </source>
</evidence>
<dbReference type="InterPro" id="IPR013943">
    <property type="entry name" value="Pet127"/>
</dbReference>
<name>A0A0L0SXG3_ALLM3</name>
<dbReference type="GO" id="GO:0005740">
    <property type="term" value="C:mitochondrial envelope"/>
    <property type="evidence" value="ECO:0007669"/>
    <property type="project" value="TreeGrafter"/>
</dbReference>
<reference evidence="2 3" key="1">
    <citation type="submission" date="2009-11" db="EMBL/GenBank/DDBJ databases">
        <title>Annotation of Allomyces macrogynus ATCC 38327.</title>
        <authorList>
            <consortium name="The Broad Institute Genome Sequencing Platform"/>
            <person name="Russ C."/>
            <person name="Cuomo C."/>
            <person name="Burger G."/>
            <person name="Gray M.W."/>
            <person name="Holland P.W.H."/>
            <person name="King N."/>
            <person name="Lang F.B.F."/>
            <person name="Roger A.J."/>
            <person name="Ruiz-Trillo I."/>
            <person name="Young S.K."/>
            <person name="Zeng Q."/>
            <person name="Gargeya S."/>
            <person name="Fitzgerald M."/>
            <person name="Haas B."/>
            <person name="Abouelleil A."/>
            <person name="Alvarado L."/>
            <person name="Arachchi H.M."/>
            <person name="Berlin A."/>
            <person name="Chapman S.B."/>
            <person name="Gearin G."/>
            <person name="Goldberg J."/>
            <person name="Griggs A."/>
            <person name="Gujja S."/>
            <person name="Hansen M."/>
            <person name="Heiman D."/>
            <person name="Howarth C."/>
            <person name="Larimer J."/>
            <person name="Lui A."/>
            <person name="MacDonald P.J.P."/>
            <person name="McCowen C."/>
            <person name="Montmayeur A."/>
            <person name="Murphy C."/>
            <person name="Neiman D."/>
            <person name="Pearson M."/>
            <person name="Priest M."/>
            <person name="Roberts A."/>
            <person name="Saif S."/>
            <person name="Shea T."/>
            <person name="Sisk P."/>
            <person name="Stolte C."/>
            <person name="Sykes S."/>
            <person name="Wortman J."/>
            <person name="Nusbaum C."/>
            <person name="Birren B."/>
        </authorList>
    </citation>
    <scope>NUCLEOTIDE SEQUENCE [LARGE SCALE GENOMIC DNA]</scope>
    <source>
        <strain evidence="2 3">ATCC 38327</strain>
    </source>
</reference>
<feature type="compositionally biased region" description="Low complexity" evidence="1">
    <location>
        <begin position="45"/>
        <end position="57"/>
    </location>
</feature>
<dbReference type="VEuPathDB" id="FungiDB:AMAG_19652"/>
<reference evidence="3" key="2">
    <citation type="submission" date="2009-11" db="EMBL/GenBank/DDBJ databases">
        <title>The Genome Sequence of Allomyces macrogynus strain ATCC 38327.</title>
        <authorList>
            <consortium name="The Broad Institute Genome Sequencing Platform"/>
            <person name="Russ C."/>
            <person name="Cuomo C."/>
            <person name="Shea T."/>
            <person name="Young S.K."/>
            <person name="Zeng Q."/>
            <person name="Koehrsen M."/>
            <person name="Haas B."/>
            <person name="Borodovsky M."/>
            <person name="Guigo R."/>
            <person name="Alvarado L."/>
            <person name="Berlin A."/>
            <person name="Borenstein D."/>
            <person name="Chen Z."/>
            <person name="Engels R."/>
            <person name="Freedman E."/>
            <person name="Gellesch M."/>
            <person name="Goldberg J."/>
            <person name="Griggs A."/>
            <person name="Gujja S."/>
            <person name="Heiman D."/>
            <person name="Hepburn T."/>
            <person name="Howarth C."/>
            <person name="Jen D."/>
            <person name="Larson L."/>
            <person name="Lewis B."/>
            <person name="Mehta T."/>
            <person name="Park D."/>
            <person name="Pearson M."/>
            <person name="Roberts A."/>
            <person name="Saif S."/>
            <person name="Shenoy N."/>
            <person name="Sisk P."/>
            <person name="Stolte C."/>
            <person name="Sykes S."/>
            <person name="Walk T."/>
            <person name="White J."/>
            <person name="Yandava C."/>
            <person name="Burger G."/>
            <person name="Gray M.W."/>
            <person name="Holland P.W.H."/>
            <person name="King N."/>
            <person name="Lang F.B.F."/>
            <person name="Roger A.J."/>
            <person name="Ruiz-Trillo I."/>
            <person name="Lander E."/>
            <person name="Nusbaum C."/>
        </authorList>
    </citation>
    <scope>NUCLEOTIDE SEQUENCE [LARGE SCALE GENOMIC DNA]</scope>
    <source>
        <strain evidence="3">ATCC 38327</strain>
    </source>
</reference>
<dbReference type="OrthoDB" id="10249045at2759"/>
<sequence length="226" mass="24133">MQHLAVRPPRAVAGIRHLSSTRVLAKTMQPRYNKHAAAKRSTGDSGKPGAASGPAAAAAVLPSAHGDVWNSFKQSGPARHRKTGGGGGSKAFKPMSGTALDWKTVDASTFTHEAVHVPNQAPVAELHHGLDRVLFNPGVHFLQDPRTGIYNFDPYLQRITLTKMAADHGCSFFSSTSSISGALSQMYFMISGGKPIDITRLSQEFSAQPATFTKMSRSPATILLRA</sequence>
<feature type="region of interest" description="Disordered" evidence="1">
    <location>
        <begin position="28"/>
        <end position="57"/>
    </location>
</feature>
<dbReference type="STRING" id="578462.A0A0L0SXG3"/>
<dbReference type="Pfam" id="PF08634">
    <property type="entry name" value="Pet127"/>
    <property type="match status" value="1"/>
</dbReference>
<dbReference type="AlphaFoldDB" id="A0A0L0SXG3"/>
<gene>
    <name evidence="2" type="ORF">AMAG_19652</name>
</gene>
<organism evidence="2 3">
    <name type="scientific">Allomyces macrogynus (strain ATCC 38327)</name>
    <name type="common">Allomyces javanicus var. macrogynus</name>
    <dbReference type="NCBI Taxonomy" id="578462"/>
    <lineage>
        <taxon>Eukaryota</taxon>
        <taxon>Fungi</taxon>
        <taxon>Fungi incertae sedis</taxon>
        <taxon>Blastocladiomycota</taxon>
        <taxon>Blastocladiomycetes</taxon>
        <taxon>Blastocladiales</taxon>
        <taxon>Blastocladiaceae</taxon>
        <taxon>Allomyces</taxon>
    </lineage>
</organism>
<dbReference type="GO" id="GO:0000964">
    <property type="term" value="P:mitochondrial RNA 5'-end processing"/>
    <property type="evidence" value="ECO:0007669"/>
    <property type="project" value="TreeGrafter"/>
</dbReference>
<protein>
    <submittedName>
        <fullName evidence="2">Uncharacterized protein</fullName>
    </submittedName>
</protein>
<evidence type="ECO:0000313" key="3">
    <source>
        <dbReference type="Proteomes" id="UP000054350"/>
    </source>
</evidence>
<dbReference type="EMBL" id="GG745352">
    <property type="protein sequence ID" value="KNE67085.1"/>
    <property type="molecule type" value="Genomic_DNA"/>
</dbReference>
<proteinExistence type="predicted"/>
<dbReference type="Proteomes" id="UP000054350">
    <property type="component" value="Unassembled WGS sequence"/>
</dbReference>
<keyword evidence="3" id="KW-1185">Reference proteome</keyword>
<feature type="region of interest" description="Disordered" evidence="1">
    <location>
        <begin position="69"/>
        <end position="93"/>
    </location>
</feature>
<accession>A0A0L0SXG3</accession>
<evidence type="ECO:0000313" key="2">
    <source>
        <dbReference type="EMBL" id="KNE67085.1"/>
    </source>
</evidence>
<dbReference type="PANTHER" id="PTHR31014">
    <property type="entry name" value="MITOCHONDRIAL TRANSLATION SYSTEM COMPONENT PET127-RELATED"/>
    <property type="match status" value="1"/>
</dbReference>